<feature type="domain" description="PAZ" evidence="2">
    <location>
        <begin position="380"/>
        <end position="465"/>
    </location>
</feature>
<dbReference type="Pfam" id="PF08699">
    <property type="entry name" value="ArgoL1"/>
    <property type="match status" value="1"/>
</dbReference>
<dbReference type="Gene3D" id="3.30.420.10">
    <property type="entry name" value="Ribonuclease H-like superfamily/Ribonuclease H"/>
    <property type="match status" value="1"/>
</dbReference>
<dbReference type="InterPro" id="IPR032474">
    <property type="entry name" value="Argonaute_N"/>
</dbReference>
<feature type="domain" description="Piwi" evidence="3">
    <location>
        <begin position="642"/>
        <end position="960"/>
    </location>
</feature>
<dbReference type="SMART" id="SM01163">
    <property type="entry name" value="DUF1785"/>
    <property type="match status" value="1"/>
</dbReference>
<evidence type="ECO:0000259" key="3">
    <source>
        <dbReference type="PROSITE" id="PS50822"/>
    </source>
</evidence>
<accession>A0A1C1CT39</accession>
<name>A0A1C1CT39_9EURO</name>
<dbReference type="VEuPathDB" id="FungiDB:G647_06432"/>
<dbReference type="InterPro" id="IPR003100">
    <property type="entry name" value="PAZ_dom"/>
</dbReference>
<feature type="region of interest" description="Disordered" evidence="1">
    <location>
        <begin position="391"/>
        <end position="418"/>
    </location>
</feature>
<dbReference type="InterPro" id="IPR045246">
    <property type="entry name" value="Piwi_ago-like"/>
</dbReference>
<dbReference type="InterPro" id="IPR036397">
    <property type="entry name" value="RNaseH_sf"/>
</dbReference>
<dbReference type="Pfam" id="PF02170">
    <property type="entry name" value="PAZ"/>
    <property type="match status" value="1"/>
</dbReference>
<dbReference type="InterPro" id="IPR036085">
    <property type="entry name" value="PAZ_dom_sf"/>
</dbReference>
<feature type="region of interest" description="Disordered" evidence="1">
    <location>
        <begin position="970"/>
        <end position="989"/>
    </location>
</feature>
<evidence type="ECO:0000313" key="4">
    <source>
        <dbReference type="EMBL" id="OCT51670.1"/>
    </source>
</evidence>
<dbReference type="PROSITE" id="PS50822">
    <property type="entry name" value="PIWI"/>
    <property type="match status" value="1"/>
</dbReference>
<dbReference type="Gene3D" id="2.170.260.10">
    <property type="entry name" value="paz domain"/>
    <property type="match status" value="1"/>
</dbReference>
<dbReference type="PANTHER" id="PTHR22891">
    <property type="entry name" value="EUKARYOTIC TRANSLATION INITIATION FACTOR 2C"/>
    <property type="match status" value="1"/>
</dbReference>
<dbReference type="OrthoDB" id="10252740at2759"/>
<comment type="caution">
    <text evidence="4">The sequence shown here is derived from an EMBL/GenBank/DDBJ whole genome shotgun (WGS) entry which is preliminary data.</text>
</comment>
<evidence type="ECO:0000313" key="5">
    <source>
        <dbReference type="Proteomes" id="UP000094526"/>
    </source>
</evidence>
<organism evidence="4 5">
    <name type="scientific">Cladophialophora carrionii</name>
    <dbReference type="NCBI Taxonomy" id="86049"/>
    <lineage>
        <taxon>Eukaryota</taxon>
        <taxon>Fungi</taxon>
        <taxon>Dikarya</taxon>
        <taxon>Ascomycota</taxon>
        <taxon>Pezizomycotina</taxon>
        <taxon>Eurotiomycetes</taxon>
        <taxon>Chaetothyriomycetidae</taxon>
        <taxon>Chaetothyriales</taxon>
        <taxon>Herpotrichiellaceae</taxon>
        <taxon>Cladophialophora</taxon>
    </lineage>
</organism>
<dbReference type="InterPro" id="IPR012337">
    <property type="entry name" value="RNaseH-like_sf"/>
</dbReference>
<dbReference type="SUPFAM" id="SSF53098">
    <property type="entry name" value="Ribonuclease H-like"/>
    <property type="match status" value="1"/>
</dbReference>
<evidence type="ECO:0000259" key="2">
    <source>
        <dbReference type="PROSITE" id="PS50821"/>
    </source>
</evidence>
<dbReference type="SMART" id="SM00950">
    <property type="entry name" value="Piwi"/>
    <property type="match status" value="1"/>
</dbReference>
<dbReference type="STRING" id="86049.A0A1C1CT39"/>
<dbReference type="Pfam" id="PF02171">
    <property type="entry name" value="Piwi"/>
    <property type="match status" value="1"/>
</dbReference>
<dbReference type="CDD" id="cd02846">
    <property type="entry name" value="PAZ_argonaute_like"/>
    <property type="match status" value="1"/>
</dbReference>
<dbReference type="GO" id="GO:0003723">
    <property type="term" value="F:RNA binding"/>
    <property type="evidence" value="ECO:0007669"/>
    <property type="project" value="InterPro"/>
</dbReference>
<dbReference type="CDD" id="cd04657">
    <property type="entry name" value="Piwi_ago-like"/>
    <property type="match status" value="1"/>
</dbReference>
<dbReference type="VEuPathDB" id="FungiDB:CLCR_07958"/>
<sequence length="1003" mass="109469">MVRLWAVAAAMGRAISGVSIEGVEAGVGTVEVAAPEVVAEVAAKLNHGTGDSALPDTATRQLENQIQDNVRLEQKKTSPLVARLPLRPGFGTQGREVLLWTNYFQLVSHGGLVLHRYGLDISPDQAGRRPAGKKVRRIIELLLEEHLGQHSPGIATDFKTNLISSAELDIDQGAYTIVYRTEDEDEPEPYAKRYRVRLMRTASLTVSELLDELTSTRAGTLLGSKEEIIQALNIVVGHHPKAASQVASIGSNRHYALNAAASDRMALGAGLAAIRGFFISVRAATGRLLVNVQVKHGAFYEEGPLEQLMAAHLASTGNSKAKLAIFVKKLSVNVTHIIRRNRRGDQIPRIKSISGLATRRDGVGLLHPPNVPELGAGPKRVMFWLESSAEGSSSAQQGGGVGGKKGKKPAKAGPKLPPQGRYTSVYDYFRSEYNIVITNPALPVINVGTRERPSYLPAQVCHVIAGQASNAQLTPSQTQQMIRFAVRRPAQNAQSIVTSGAQMLTANNPTLDAFGIGTTPRLMTVPGRVMNSPSVRYGAQQTISTRFGSWNMDRVKFTTEADLKSWTYLWISTEASSDPWSHEGELQTSVNALTFKLRELGMTCSDCTRGLHITVAPNTIESTIDEALHRFTSTPQREPPKLVLVILPYVDGPIYNRVKHACDVREGLINVCVVASKFARANEQYLINVGLKFNLKLGGLNQSLYPSKLGILSEGKTMVVGIDVTHPSPGSLATAPSVVGVVASVDKWLGQWPAALAIQTARKEMVSGLQALMESRLRMWEKHNGTYPENILIYRDGVSEGQYNLVLDQELPEIRSACTAVYPASRTKKGVPRITIIVVGKRHNTRFYPTRADQADRSSNPQNGTVVDRGVTEARNWDFFLQAHTAIQGTARPAHYYVIFDEIFQARNVQQAPFENAADVLEDLTHNMCYLFGRATKAVSICPPAYYADLVCERARCYLSGVFSPSVTNSAGSMAEGEEAPSREPDSASVTIHQNVRDTMFYL</sequence>
<dbReference type="EMBL" id="LGRB01000009">
    <property type="protein sequence ID" value="OCT51670.1"/>
    <property type="molecule type" value="Genomic_DNA"/>
</dbReference>
<keyword evidence="5" id="KW-1185">Reference proteome</keyword>
<proteinExistence type="predicted"/>
<protein>
    <submittedName>
        <fullName evidence="4">RNA interference and protein silencing protein</fullName>
    </submittedName>
</protein>
<dbReference type="AlphaFoldDB" id="A0A1C1CT39"/>
<reference evidence="5" key="1">
    <citation type="submission" date="2015-07" db="EMBL/GenBank/DDBJ databases">
        <authorList>
            <person name="Teixeira M.M."/>
            <person name="Souza R.C."/>
            <person name="Almeida L.G."/>
            <person name="Vicente V.A."/>
            <person name="de Hoog S."/>
            <person name="Bocca A.L."/>
            <person name="de Almeida S.R."/>
            <person name="Vasconcelos A.T."/>
            <person name="Felipe M.S."/>
        </authorList>
    </citation>
    <scope>NUCLEOTIDE SEQUENCE [LARGE SCALE GENOMIC DNA]</scope>
    <source>
        <strain evidence="5">KSF</strain>
    </source>
</reference>
<dbReference type="eggNOG" id="KOG1041">
    <property type="taxonomic scope" value="Eukaryota"/>
</dbReference>
<dbReference type="Pfam" id="PF16486">
    <property type="entry name" value="ArgoN"/>
    <property type="match status" value="1"/>
</dbReference>
<dbReference type="Proteomes" id="UP000094526">
    <property type="component" value="Unassembled WGS sequence"/>
</dbReference>
<dbReference type="Gene3D" id="3.40.50.2300">
    <property type="match status" value="1"/>
</dbReference>
<dbReference type="Pfam" id="PF16488">
    <property type="entry name" value="ArgoL2"/>
    <property type="match status" value="1"/>
</dbReference>
<dbReference type="InterPro" id="IPR032472">
    <property type="entry name" value="ArgoL2"/>
</dbReference>
<dbReference type="SUPFAM" id="SSF101690">
    <property type="entry name" value="PAZ domain"/>
    <property type="match status" value="1"/>
</dbReference>
<dbReference type="InterPro" id="IPR014811">
    <property type="entry name" value="ArgoL1"/>
</dbReference>
<dbReference type="InterPro" id="IPR003165">
    <property type="entry name" value="Piwi"/>
</dbReference>
<evidence type="ECO:0000256" key="1">
    <source>
        <dbReference type="SAM" id="MobiDB-lite"/>
    </source>
</evidence>
<gene>
    <name evidence="4" type="ORF">CLCR_07958</name>
</gene>
<dbReference type="PROSITE" id="PS50821">
    <property type="entry name" value="PAZ"/>
    <property type="match status" value="1"/>
</dbReference>